<reference evidence="2 3" key="1">
    <citation type="submission" date="2014-06" db="EMBL/GenBank/DDBJ databases">
        <title>Helicobacter pullorum isolates in fresh chicken meat - phenotypic and genotypic features.</title>
        <authorList>
            <person name="Borges V."/>
            <person name="Santos A."/>
            <person name="Correia C.B."/>
            <person name="Saraiva M."/>
            <person name="Menard A."/>
            <person name="Vieira L."/>
            <person name="Sampaio D.A."/>
            <person name="Gomes J.P."/>
            <person name="Oleastro M."/>
        </authorList>
    </citation>
    <scope>NUCLEOTIDE SEQUENCE [LARGE SCALE GENOMIC DNA]</scope>
    <source>
        <strain evidence="2 3">229334/12</strain>
    </source>
</reference>
<accession>A0A0N1E873</accession>
<keyword evidence="1" id="KW-1133">Transmembrane helix</keyword>
<evidence type="ECO:0000313" key="3">
    <source>
        <dbReference type="Proteomes" id="UP000037997"/>
    </source>
</evidence>
<feature type="transmembrane region" description="Helical" evidence="1">
    <location>
        <begin position="6"/>
        <end position="26"/>
    </location>
</feature>
<keyword evidence="1" id="KW-0812">Transmembrane</keyword>
<organism evidence="2 3">
    <name type="scientific">Helicobacter pullorum</name>
    <dbReference type="NCBI Taxonomy" id="35818"/>
    <lineage>
        <taxon>Bacteria</taxon>
        <taxon>Pseudomonadati</taxon>
        <taxon>Campylobacterota</taxon>
        <taxon>Epsilonproteobacteria</taxon>
        <taxon>Campylobacterales</taxon>
        <taxon>Helicobacteraceae</taxon>
        <taxon>Helicobacter</taxon>
    </lineage>
</organism>
<dbReference type="AlphaFoldDB" id="A0A0N1E873"/>
<proteinExistence type="predicted"/>
<dbReference type="RefSeq" id="WP_054198809.1">
    <property type="nucleotide sequence ID" value="NZ_JNOC01000168.1"/>
</dbReference>
<name>A0A0N1E873_9HELI</name>
<comment type="caution">
    <text evidence="2">The sequence shown here is derived from an EMBL/GenBank/DDBJ whole genome shotgun (WGS) entry which is preliminary data.</text>
</comment>
<dbReference type="Proteomes" id="UP000037997">
    <property type="component" value="Unassembled WGS sequence"/>
</dbReference>
<feature type="transmembrane region" description="Helical" evidence="1">
    <location>
        <begin position="47"/>
        <end position="70"/>
    </location>
</feature>
<evidence type="ECO:0000313" key="2">
    <source>
        <dbReference type="EMBL" id="KPH51848.1"/>
    </source>
</evidence>
<keyword evidence="1" id="KW-0472">Membrane</keyword>
<gene>
    <name evidence="2" type="ORF">HPU229334_03075</name>
</gene>
<sequence length="179" mass="21104">MLTIIGFILGIVWLIFLCVVAILSIIKVINKVKHKTESIRLQRIFTFLLKSIIPFFLVLFFVGGCSTMFADPKFYYCVVYQVINGSKKIYNKKLYDEFVQNRYDFLSKNKKLSNGYFVDYFKNSFNFFNIELSEAFVYYKDSSNAEHLIYSYNTCDYTEYGLWLGGDEGGGFYLRFKRQ</sequence>
<evidence type="ECO:0000256" key="1">
    <source>
        <dbReference type="SAM" id="Phobius"/>
    </source>
</evidence>
<dbReference type="PATRIC" id="fig|35818.11.peg.601"/>
<dbReference type="EMBL" id="JNOC01000168">
    <property type="protein sequence ID" value="KPH51848.1"/>
    <property type="molecule type" value="Genomic_DNA"/>
</dbReference>
<protein>
    <submittedName>
        <fullName evidence="2">Uncharacterized protein</fullName>
    </submittedName>
</protein>